<gene>
    <name evidence="3" type="ORF">METZ01_LOCUS498083</name>
</gene>
<organism evidence="3">
    <name type="scientific">marine metagenome</name>
    <dbReference type="NCBI Taxonomy" id="408172"/>
    <lineage>
        <taxon>unclassified sequences</taxon>
        <taxon>metagenomes</taxon>
        <taxon>ecological metagenomes</taxon>
    </lineage>
</organism>
<dbReference type="InterPro" id="IPR006076">
    <property type="entry name" value="FAD-dep_OxRdtase"/>
</dbReference>
<feature type="non-terminal residue" evidence="3">
    <location>
        <position position="1"/>
    </location>
</feature>
<dbReference type="PANTHER" id="PTHR13847">
    <property type="entry name" value="SARCOSINE DEHYDROGENASE-RELATED"/>
    <property type="match status" value="1"/>
</dbReference>
<dbReference type="EMBL" id="UINC01218274">
    <property type="protein sequence ID" value="SVE45229.1"/>
    <property type="molecule type" value="Genomic_DNA"/>
</dbReference>
<feature type="domain" description="FAD dependent oxidoreductase" evidence="2">
    <location>
        <begin position="6"/>
        <end position="52"/>
    </location>
</feature>
<evidence type="ECO:0000313" key="3">
    <source>
        <dbReference type="EMBL" id="SVE45229.1"/>
    </source>
</evidence>
<dbReference type="GO" id="GO:0016491">
    <property type="term" value="F:oxidoreductase activity"/>
    <property type="evidence" value="ECO:0007669"/>
    <property type="project" value="UniProtKB-KW"/>
</dbReference>
<dbReference type="GO" id="GO:0005737">
    <property type="term" value="C:cytoplasm"/>
    <property type="evidence" value="ECO:0007669"/>
    <property type="project" value="TreeGrafter"/>
</dbReference>
<sequence length="53" mass="5377">VSSTADVVIVGGGVMGCSILHALACRGLKNSLLLESEILSFGSTGKSQGILRM</sequence>
<dbReference type="AlphaFoldDB" id="A0A383DLK6"/>
<proteinExistence type="predicted"/>
<evidence type="ECO:0000256" key="1">
    <source>
        <dbReference type="ARBA" id="ARBA00023002"/>
    </source>
</evidence>
<reference evidence="3" key="1">
    <citation type="submission" date="2018-05" db="EMBL/GenBank/DDBJ databases">
        <authorList>
            <person name="Lanie J.A."/>
            <person name="Ng W.-L."/>
            <person name="Kazmierczak K.M."/>
            <person name="Andrzejewski T.M."/>
            <person name="Davidsen T.M."/>
            <person name="Wayne K.J."/>
            <person name="Tettelin H."/>
            <person name="Glass J.I."/>
            <person name="Rusch D."/>
            <person name="Podicherti R."/>
            <person name="Tsui H.-C.T."/>
            <person name="Winkler M.E."/>
        </authorList>
    </citation>
    <scope>NUCLEOTIDE SEQUENCE</scope>
</reference>
<accession>A0A383DLK6</accession>
<keyword evidence="1" id="KW-0560">Oxidoreductase</keyword>
<dbReference type="PANTHER" id="PTHR13847:SF287">
    <property type="entry name" value="FAD-DEPENDENT OXIDOREDUCTASE DOMAIN-CONTAINING PROTEIN 1"/>
    <property type="match status" value="1"/>
</dbReference>
<name>A0A383DLK6_9ZZZZ</name>
<dbReference type="Gene3D" id="3.50.50.60">
    <property type="entry name" value="FAD/NAD(P)-binding domain"/>
    <property type="match status" value="1"/>
</dbReference>
<evidence type="ECO:0000259" key="2">
    <source>
        <dbReference type="Pfam" id="PF01266"/>
    </source>
</evidence>
<protein>
    <recommendedName>
        <fullName evidence="2">FAD dependent oxidoreductase domain-containing protein</fullName>
    </recommendedName>
</protein>
<feature type="non-terminal residue" evidence="3">
    <location>
        <position position="53"/>
    </location>
</feature>
<dbReference type="Pfam" id="PF01266">
    <property type="entry name" value="DAO"/>
    <property type="match status" value="1"/>
</dbReference>
<dbReference type="SUPFAM" id="SSF51905">
    <property type="entry name" value="FAD/NAD(P)-binding domain"/>
    <property type="match status" value="1"/>
</dbReference>
<dbReference type="InterPro" id="IPR036188">
    <property type="entry name" value="FAD/NAD-bd_sf"/>
</dbReference>